<organism evidence="1 2">
    <name type="scientific">Symbiodinium pilosum</name>
    <name type="common">Dinoflagellate</name>
    <dbReference type="NCBI Taxonomy" id="2952"/>
    <lineage>
        <taxon>Eukaryota</taxon>
        <taxon>Sar</taxon>
        <taxon>Alveolata</taxon>
        <taxon>Dinophyceae</taxon>
        <taxon>Suessiales</taxon>
        <taxon>Symbiodiniaceae</taxon>
        <taxon>Symbiodinium</taxon>
    </lineage>
</organism>
<comment type="caution">
    <text evidence="1">The sequence shown here is derived from an EMBL/GenBank/DDBJ whole genome shotgun (WGS) entry which is preliminary data.</text>
</comment>
<feature type="non-terminal residue" evidence="1">
    <location>
        <position position="1"/>
    </location>
</feature>
<dbReference type="OrthoDB" id="425675at2759"/>
<dbReference type="Proteomes" id="UP000649617">
    <property type="component" value="Unassembled WGS sequence"/>
</dbReference>
<accession>A0A812QWY5</accession>
<gene>
    <name evidence="1" type="primary">ZNFX1</name>
    <name evidence="1" type="ORF">SPIL2461_LOCUS10080</name>
</gene>
<evidence type="ECO:0000313" key="1">
    <source>
        <dbReference type="EMBL" id="CAE7408703.1"/>
    </source>
</evidence>
<proteinExistence type="predicted"/>
<keyword evidence="2" id="KW-1185">Reference proteome</keyword>
<dbReference type="AlphaFoldDB" id="A0A812QWY5"/>
<name>A0A812QWY5_SYMPI</name>
<protein>
    <submittedName>
        <fullName evidence="1">ZNFX1 protein</fullName>
    </submittedName>
</protein>
<feature type="non-terminal residue" evidence="1">
    <location>
        <position position="96"/>
    </location>
</feature>
<reference evidence="1" key="1">
    <citation type="submission" date="2021-02" db="EMBL/GenBank/DDBJ databases">
        <authorList>
            <person name="Dougan E. K."/>
            <person name="Rhodes N."/>
            <person name="Thang M."/>
            <person name="Chan C."/>
        </authorList>
    </citation>
    <scope>NUCLEOTIDE SEQUENCE</scope>
</reference>
<evidence type="ECO:0000313" key="2">
    <source>
        <dbReference type="Proteomes" id="UP000649617"/>
    </source>
</evidence>
<sequence>ILLEEVGDVCRAVDFAAETQDPELWEQLVSFVLQPDHSHLLVPLLDQLDNLEARRLAAVGAESQKPQPPPMATPSHVLRLLPGETPLARIASSIQR</sequence>
<dbReference type="EMBL" id="CAJNIZ010018358">
    <property type="protein sequence ID" value="CAE7408703.1"/>
    <property type="molecule type" value="Genomic_DNA"/>
</dbReference>